<comment type="caution">
    <text evidence="2">The sequence shown here is derived from an EMBL/GenBank/DDBJ whole genome shotgun (WGS) entry which is preliminary data.</text>
</comment>
<proteinExistence type="predicted"/>
<reference evidence="2 3" key="1">
    <citation type="submission" date="2023-07" db="EMBL/GenBank/DDBJ databases">
        <title>Sorghum-associated microbial communities from plants grown in Nebraska, USA.</title>
        <authorList>
            <person name="Schachtman D."/>
        </authorList>
    </citation>
    <scope>NUCLEOTIDE SEQUENCE [LARGE SCALE GENOMIC DNA]</scope>
    <source>
        <strain evidence="2 3">4256</strain>
    </source>
</reference>
<sequence>MSGNPYHGLQDHQFWRRAISRTESHAVDPVTRVKFQISQADRVATAGSCFAQHISRRLSGIGFNYFVPEDGASLSEVERRADGYGMFSARYGNIYTVRQLLQLFQEAYGDRVKSEAAWQRSDGRFVDPFRPVITPAGYESAEEVAKARKTHLASVRRVFNQARVFVFTLGLTESWIARDSGDVFPLAPGVSGGVFDEARYAFVNMRAMDVVADLTQFLGLLKLQNCDVKVILTVSPVPLIATYDDRHVLVSNTYSKSALRVAAEEVSALYDWVDYFPSFEIITGNFNGGRYFEDDLREVNAAGVSHAMRCFLDHYVENGTSSTPSVPPVNSDPVAAEAMLRRMEAVICDEEIIESSMGRS</sequence>
<keyword evidence="3" id="KW-1185">Reference proteome</keyword>
<evidence type="ECO:0000313" key="2">
    <source>
        <dbReference type="EMBL" id="MDR7153285.1"/>
    </source>
</evidence>
<evidence type="ECO:0000259" key="1">
    <source>
        <dbReference type="Pfam" id="PF08885"/>
    </source>
</evidence>
<evidence type="ECO:0000313" key="3">
    <source>
        <dbReference type="Proteomes" id="UP001267638"/>
    </source>
</evidence>
<dbReference type="RefSeq" id="WP_310221020.1">
    <property type="nucleotide sequence ID" value="NZ_JAVDWV010000001.1"/>
</dbReference>
<dbReference type="Pfam" id="PF08885">
    <property type="entry name" value="GSCFA"/>
    <property type="match status" value="1"/>
</dbReference>
<dbReference type="Proteomes" id="UP001267638">
    <property type="component" value="Unassembled WGS sequence"/>
</dbReference>
<name>A0ABU1WVD9_SPHXE</name>
<dbReference type="EMBL" id="JAVDWV010000001">
    <property type="protein sequence ID" value="MDR7153285.1"/>
    <property type="molecule type" value="Genomic_DNA"/>
</dbReference>
<dbReference type="InterPro" id="IPR014982">
    <property type="entry name" value="GSCFA"/>
</dbReference>
<gene>
    <name evidence="2" type="ORF">J2W40_000079</name>
</gene>
<organism evidence="2 3">
    <name type="scientific">Sphingobium xenophagum</name>
    <dbReference type="NCBI Taxonomy" id="121428"/>
    <lineage>
        <taxon>Bacteria</taxon>
        <taxon>Pseudomonadati</taxon>
        <taxon>Pseudomonadota</taxon>
        <taxon>Alphaproteobacteria</taxon>
        <taxon>Sphingomonadales</taxon>
        <taxon>Sphingomonadaceae</taxon>
        <taxon>Sphingobium</taxon>
    </lineage>
</organism>
<accession>A0ABU1WVD9</accession>
<feature type="domain" description="GSCFA" evidence="1">
    <location>
        <begin position="42"/>
        <end position="311"/>
    </location>
</feature>
<protein>
    <recommendedName>
        <fullName evidence="1">GSCFA domain-containing protein</fullName>
    </recommendedName>
</protein>